<organism evidence="2 3">
    <name type="scientific">Dryococelus australis</name>
    <dbReference type="NCBI Taxonomy" id="614101"/>
    <lineage>
        <taxon>Eukaryota</taxon>
        <taxon>Metazoa</taxon>
        <taxon>Ecdysozoa</taxon>
        <taxon>Arthropoda</taxon>
        <taxon>Hexapoda</taxon>
        <taxon>Insecta</taxon>
        <taxon>Pterygota</taxon>
        <taxon>Neoptera</taxon>
        <taxon>Polyneoptera</taxon>
        <taxon>Phasmatodea</taxon>
        <taxon>Verophasmatodea</taxon>
        <taxon>Anareolatae</taxon>
        <taxon>Phasmatidae</taxon>
        <taxon>Eurycanthinae</taxon>
        <taxon>Dryococelus</taxon>
    </lineage>
</organism>
<protein>
    <submittedName>
        <fullName evidence="2">Uncharacterized protein</fullName>
    </submittedName>
</protein>
<keyword evidence="3" id="KW-1185">Reference proteome</keyword>
<evidence type="ECO:0000313" key="2">
    <source>
        <dbReference type="EMBL" id="KAJ8866828.1"/>
    </source>
</evidence>
<dbReference type="Proteomes" id="UP001159363">
    <property type="component" value="Chromosome 15"/>
</dbReference>
<comment type="caution">
    <text evidence="2">The sequence shown here is derived from an EMBL/GenBank/DDBJ whole genome shotgun (WGS) entry which is preliminary data.</text>
</comment>
<accession>A0ABQ9G2X4</accession>
<evidence type="ECO:0000313" key="3">
    <source>
        <dbReference type="Proteomes" id="UP001159363"/>
    </source>
</evidence>
<proteinExistence type="predicted"/>
<dbReference type="EMBL" id="JARBHB010000016">
    <property type="protein sequence ID" value="KAJ8866828.1"/>
    <property type="molecule type" value="Genomic_DNA"/>
</dbReference>
<feature type="region of interest" description="Disordered" evidence="1">
    <location>
        <begin position="1"/>
        <end position="20"/>
    </location>
</feature>
<reference evidence="2 3" key="1">
    <citation type="submission" date="2023-02" db="EMBL/GenBank/DDBJ databases">
        <title>LHISI_Scaffold_Assembly.</title>
        <authorList>
            <person name="Stuart O.P."/>
            <person name="Cleave R."/>
            <person name="Magrath M.J.L."/>
            <person name="Mikheyev A.S."/>
        </authorList>
    </citation>
    <scope>NUCLEOTIDE SEQUENCE [LARGE SCALE GENOMIC DNA]</scope>
    <source>
        <strain evidence="2">Daus_M_001</strain>
        <tissue evidence="2">Leg muscle</tissue>
    </source>
</reference>
<evidence type="ECO:0000256" key="1">
    <source>
        <dbReference type="SAM" id="MobiDB-lite"/>
    </source>
</evidence>
<gene>
    <name evidence="2" type="ORF">PR048_032689</name>
</gene>
<name>A0ABQ9G2X4_9NEOP</name>
<sequence>MTVTAAVPVDIDVPNSSGGPVTLQRSATSSAAAINNPEDLQLQRPSTSSGLCQQLQRVVHVIPREKHPLVTPPTRPEGRIGFEHLLIIQFDHTLMGLDPTQLPECLTSIPPHQLQETLVSTAPPQQSAGVQLLTSATSQQTRRNAPPRAFLRVLLTVIREFSVLSDVDLAGVRALHKEEKLLSTSAFPCDSERAAFTIFVTVGYLGLLLKFCISINWSQYKSTHLFCYPSSSRSSCNNLHSSNKMSLGTSHGIARATSIMLWQLFAESLSFRWKHEKLLSNGEDRERQCSLRVVTWVGEGSNTAGTGWEGVRIRNEAHIQIKLNRGRSMLALQMGSISASYLGATVTELLRLLASHQCKLGSLRIFASGNCARRWHWLTGFLCDRPFPPFFFHSGTWTTSSRSELLCTHSLPADGFTPHLGVVGLIPGGVAPGFSHVGIMPDNATGSVDFLRDHLFTPSLHSSNAPYSPHFNFFGSQDLSVKEPPKTLHTTTPASVIPDVIRITTATTSIWCDILGIKTPIYLELFSAYEAERRGNVKGETATHIKFPITAKRKTLNWRAVLLSCCVLGKVGRDQVHLTEQGNRILGDLLSREVTGCMKRVKTEQKLLK</sequence>